<dbReference type="HOGENOM" id="CLU_1050313_0_0_1"/>
<feature type="compositionally biased region" description="Basic and acidic residues" evidence="1">
    <location>
        <begin position="73"/>
        <end position="87"/>
    </location>
</feature>
<feature type="region of interest" description="Disordered" evidence="1">
    <location>
        <begin position="54"/>
        <end position="87"/>
    </location>
</feature>
<dbReference type="OrthoDB" id="2404452at2759"/>
<dbReference type="AlphaFoldDB" id="A0A015MHX4"/>
<dbReference type="Proteomes" id="UP000022910">
    <property type="component" value="Unassembled WGS sequence"/>
</dbReference>
<keyword evidence="3" id="KW-1185">Reference proteome</keyword>
<proteinExistence type="predicted"/>
<gene>
    <name evidence="2" type="ORF">RirG_123420</name>
</gene>
<evidence type="ECO:0000256" key="1">
    <source>
        <dbReference type="SAM" id="MobiDB-lite"/>
    </source>
</evidence>
<comment type="caution">
    <text evidence="2">The sequence shown here is derived from an EMBL/GenBank/DDBJ whole genome shotgun (WGS) entry which is preliminary data.</text>
</comment>
<sequence>MEITEGELLRLISMGYTDGEILDQEFIETFHKNKNNLEKNLKRILDKFLRQQAGIEDSESSGNKSDDEESDESEKIGEILSPGEHENWDENIENFEENEFENIINTGGLGLDQNSDSNNSLNLENSDSESELSDYNFELSDYNLQGLFQENIINMANQDQIKRIIENALGFTPNALDNVLGAGQTLADRIQTAAMGGIVGIPTFSGKEDEDVNDWIRQFDVAFTVSGRPEGNVAGGACRQNKANIAITCLRGIALQWYNEEKKEQ</sequence>
<feature type="region of interest" description="Disordered" evidence="1">
    <location>
        <begin position="106"/>
        <end position="129"/>
    </location>
</feature>
<feature type="compositionally biased region" description="Low complexity" evidence="1">
    <location>
        <begin position="114"/>
        <end position="125"/>
    </location>
</feature>
<dbReference type="EMBL" id="JEMT01018813">
    <property type="protein sequence ID" value="EXX66478.1"/>
    <property type="molecule type" value="Genomic_DNA"/>
</dbReference>
<protein>
    <submittedName>
        <fullName evidence="2">Uncharacterized protein</fullName>
    </submittedName>
</protein>
<accession>A0A015MHX4</accession>
<evidence type="ECO:0000313" key="3">
    <source>
        <dbReference type="Proteomes" id="UP000022910"/>
    </source>
</evidence>
<reference evidence="2 3" key="1">
    <citation type="submission" date="2014-02" db="EMBL/GenBank/DDBJ databases">
        <title>Single nucleus genome sequencing reveals high similarity among nuclei of an endomycorrhizal fungus.</title>
        <authorList>
            <person name="Lin K."/>
            <person name="Geurts R."/>
            <person name="Zhang Z."/>
            <person name="Limpens E."/>
            <person name="Saunders D.G."/>
            <person name="Mu D."/>
            <person name="Pang E."/>
            <person name="Cao H."/>
            <person name="Cha H."/>
            <person name="Lin T."/>
            <person name="Zhou Q."/>
            <person name="Shang Y."/>
            <person name="Li Y."/>
            <person name="Ivanov S."/>
            <person name="Sharma T."/>
            <person name="Velzen R.V."/>
            <person name="Ruijter N.D."/>
            <person name="Aanen D.K."/>
            <person name="Win J."/>
            <person name="Kamoun S."/>
            <person name="Bisseling T."/>
            <person name="Huang S."/>
        </authorList>
    </citation>
    <scope>NUCLEOTIDE SEQUENCE [LARGE SCALE GENOMIC DNA]</scope>
    <source>
        <strain evidence="3">DAOM197198w</strain>
    </source>
</reference>
<name>A0A015MHX4_RHIIW</name>
<evidence type="ECO:0000313" key="2">
    <source>
        <dbReference type="EMBL" id="EXX66478.1"/>
    </source>
</evidence>
<organism evidence="2 3">
    <name type="scientific">Rhizophagus irregularis (strain DAOM 197198w)</name>
    <name type="common">Glomus intraradices</name>
    <dbReference type="NCBI Taxonomy" id="1432141"/>
    <lineage>
        <taxon>Eukaryota</taxon>
        <taxon>Fungi</taxon>
        <taxon>Fungi incertae sedis</taxon>
        <taxon>Mucoromycota</taxon>
        <taxon>Glomeromycotina</taxon>
        <taxon>Glomeromycetes</taxon>
        <taxon>Glomerales</taxon>
        <taxon>Glomeraceae</taxon>
        <taxon>Rhizophagus</taxon>
    </lineage>
</organism>